<dbReference type="Pfam" id="PF09997">
    <property type="entry name" value="DUF2238"/>
    <property type="match status" value="1"/>
</dbReference>
<name>A0A5C6F4R1_9BACT</name>
<keyword evidence="1" id="KW-0812">Transmembrane</keyword>
<keyword evidence="3" id="KW-1185">Reference proteome</keyword>
<feature type="transmembrane region" description="Helical" evidence="1">
    <location>
        <begin position="131"/>
        <end position="151"/>
    </location>
</feature>
<reference evidence="2 3" key="1">
    <citation type="submission" date="2019-02" db="EMBL/GenBank/DDBJ databases">
        <title>Deep-cultivation of Planctomycetes and their phenomic and genomic characterization uncovers novel biology.</title>
        <authorList>
            <person name="Wiegand S."/>
            <person name="Jogler M."/>
            <person name="Boedeker C."/>
            <person name="Pinto D."/>
            <person name="Vollmers J."/>
            <person name="Rivas-Marin E."/>
            <person name="Kohn T."/>
            <person name="Peeters S.H."/>
            <person name="Heuer A."/>
            <person name="Rast P."/>
            <person name="Oberbeckmann S."/>
            <person name="Bunk B."/>
            <person name="Jeske O."/>
            <person name="Meyerdierks A."/>
            <person name="Storesund J.E."/>
            <person name="Kallscheuer N."/>
            <person name="Luecker S."/>
            <person name="Lage O.M."/>
            <person name="Pohl T."/>
            <person name="Merkel B.J."/>
            <person name="Hornburger P."/>
            <person name="Mueller R.-W."/>
            <person name="Bruemmer F."/>
            <person name="Labrenz M."/>
            <person name="Spormann A.M."/>
            <person name="Op Den Camp H."/>
            <person name="Overmann J."/>
            <person name="Amann R."/>
            <person name="Jetten M.S.M."/>
            <person name="Mascher T."/>
            <person name="Medema M.H."/>
            <person name="Devos D.P."/>
            <person name="Kaster A.-K."/>
            <person name="Ovreas L."/>
            <person name="Rohde M."/>
            <person name="Galperin M.Y."/>
            <person name="Jogler C."/>
        </authorList>
    </citation>
    <scope>NUCLEOTIDE SEQUENCE [LARGE SCALE GENOMIC DNA]</scope>
    <source>
        <strain evidence="2 3">Poly59</strain>
    </source>
</reference>
<protein>
    <submittedName>
        <fullName evidence="2">Inner membrane protein YjdF</fullName>
    </submittedName>
</protein>
<dbReference type="AlphaFoldDB" id="A0A5C6F4R1"/>
<proteinExistence type="predicted"/>
<comment type="caution">
    <text evidence="2">The sequence shown here is derived from an EMBL/GenBank/DDBJ whole genome shotgun (WGS) entry which is preliminary data.</text>
</comment>
<evidence type="ECO:0000313" key="2">
    <source>
        <dbReference type="EMBL" id="TWU56185.1"/>
    </source>
</evidence>
<feature type="transmembrane region" description="Helical" evidence="1">
    <location>
        <begin position="56"/>
        <end position="74"/>
    </location>
</feature>
<dbReference type="PIRSF" id="PIRSF020606">
    <property type="entry name" value="UCP020606"/>
    <property type="match status" value="1"/>
</dbReference>
<dbReference type="InterPro" id="IPR058534">
    <property type="entry name" value="YjdF"/>
</dbReference>
<gene>
    <name evidence="2" type="primary">yjdF</name>
    <name evidence="2" type="ORF">Poly59_24890</name>
</gene>
<dbReference type="RefSeq" id="WP_146534221.1">
    <property type="nucleotide sequence ID" value="NZ_SJPX01000002.1"/>
</dbReference>
<keyword evidence="1" id="KW-1133">Transmembrane helix</keyword>
<dbReference type="InterPro" id="IPR014509">
    <property type="entry name" value="YjdF-like"/>
</dbReference>
<evidence type="ECO:0000256" key="1">
    <source>
        <dbReference type="SAM" id="Phobius"/>
    </source>
</evidence>
<feature type="transmembrane region" description="Helical" evidence="1">
    <location>
        <begin position="182"/>
        <end position="200"/>
    </location>
</feature>
<organism evidence="2 3">
    <name type="scientific">Rubripirellula reticaptiva</name>
    <dbReference type="NCBI Taxonomy" id="2528013"/>
    <lineage>
        <taxon>Bacteria</taxon>
        <taxon>Pseudomonadati</taxon>
        <taxon>Planctomycetota</taxon>
        <taxon>Planctomycetia</taxon>
        <taxon>Pirellulales</taxon>
        <taxon>Pirellulaceae</taxon>
        <taxon>Rubripirellula</taxon>
    </lineage>
</organism>
<accession>A0A5C6F4R1</accession>
<dbReference type="OrthoDB" id="9786473at2"/>
<keyword evidence="1" id="KW-0472">Membrane</keyword>
<evidence type="ECO:0000313" key="3">
    <source>
        <dbReference type="Proteomes" id="UP000317977"/>
    </source>
</evidence>
<sequence>MKFQFAVLFVTAITAAASFWDAPYPEELKLQHGPTLLILVGMASSSVWFRMSNLSFTCIIAFLMLHIIGARWIYSFVPYDKWTDTLFGIELTQHFGWQRNHYDRLVHFASGLLLTPPASELVQRAGRMRPCAAAVTSIAVVLAVGAIYEILEWQIATFFSPAAAESYNGQQGDVWDPQKDMALAWFGAVIAAVIVFRCSFDPIKGQSVSS</sequence>
<dbReference type="Proteomes" id="UP000317977">
    <property type="component" value="Unassembled WGS sequence"/>
</dbReference>
<dbReference type="EMBL" id="SJPX01000002">
    <property type="protein sequence ID" value="TWU56185.1"/>
    <property type="molecule type" value="Genomic_DNA"/>
</dbReference>